<dbReference type="STRING" id="1294263.JCM21531_3338"/>
<reference evidence="2" key="1">
    <citation type="journal article" date="2014" name="Genome Announc.">
        <title>Draft Genome Sequence of Clostridium straminisolvens Strain JCM 21531T, Isolated from a Cellulose-Degrading Bacterial Community.</title>
        <authorList>
            <person name="Yuki M."/>
            <person name="Oshima K."/>
            <person name="Suda W."/>
            <person name="Sakamoto M."/>
            <person name="Kitamura K."/>
            <person name="Iida T."/>
            <person name="Hattori M."/>
            <person name="Ohkuma M."/>
        </authorList>
    </citation>
    <scope>NUCLEOTIDE SEQUENCE [LARGE SCALE GENOMIC DNA]</scope>
    <source>
        <strain evidence="2">JCM 21531</strain>
    </source>
</reference>
<accession>W4VAE4</accession>
<keyword evidence="1" id="KW-0812">Transmembrane</keyword>
<sequence length="93" mass="10809">MLIAIKNGAKEKNQETIGRLSVFLLFLVNLPAIILKVFAFSHIMEIEKIFIFPRKSGKDENEPFAGKRRVCLRKRFLQAKWINIFNTWNGGMI</sequence>
<dbReference type="Proteomes" id="UP000019109">
    <property type="component" value="Unassembled WGS sequence"/>
</dbReference>
<evidence type="ECO:0000313" key="2">
    <source>
        <dbReference type="EMBL" id="GAE89778.1"/>
    </source>
</evidence>
<name>W4VAE4_9FIRM</name>
<feature type="transmembrane region" description="Helical" evidence="1">
    <location>
        <begin position="20"/>
        <end position="39"/>
    </location>
</feature>
<organism evidence="2 3">
    <name type="scientific">Acetivibrio straminisolvens JCM 21531</name>
    <dbReference type="NCBI Taxonomy" id="1294263"/>
    <lineage>
        <taxon>Bacteria</taxon>
        <taxon>Bacillati</taxon>
        <taxon>Bacillota</taxon>
        <taxon>Clostridia</taxon>
        <taxon>Eubacteriales</taxon>
        <taxon>Oscillospiraceae</taxon>
        <taxon>Acetivibrio</taxon>
    </lineage>
</organism>
<proteinExistence type="predicted"/>
<protein>
    <submittedName>
        <fullName evidence="2">Uncharacterized protein</fullName>
    </submittedName>
</protein>
<keyword evidence="1" id="KW-0472">Membrane</keyword>
<dbReference type="EMBL" id="BAVR01000046">
    <property type="protein sequence ID" value="GAE89778.1"/>
    <property type="molecule type" value="Genomic_DNA"/>
</dbReference>
<dbReference type="AlphaFoldDB" id="W4VAE4"/>
<keyword evidence="1" id="KW-1133">Transmembrane helix</keyword>
<gene>
    <name evidence="2" type="ORF">JCM21531_3338</name>
</gene>
<comment type="caution">
    <text evidence="2">The sequence shown here is derived from an EMBL/GenBank/DDBJ whole genome shotgun (WGS) entry which is preliminary data.</text>
</comment>
<keyword evidence="3" id="KW-1185">Reference proteome</keyword>
<evidence type="ECO:0000313" key="3">
    <source>
        <dbReference type="Proteomes" id="UP000019109"/>
    </source>
</evidence>
<evidence type="ECO:0000256" key="1">
    <source>
        <dbReference type="SAM" id="Phobius"/>
    </source>
</evidence>